<proteinExistence type="predicted"/>
<dbReference type="OrthoDB" id="5961998at2759"/>
<keyword evidence="3" id="KW-1185">Reference proteome</keyword>
<gene>
    <name evidence="2" type="ORF">OS493_004078</name>
</gene>
<dbReference type="PANTHER" id="PTHR23151">
    <property type="entry name" value="DIHYDROLIPOAMIDE ACETYL/SUCCINYL-TRANSFERASE-RELATED"/>
    <property type="match status" value="1"/>
</dbReference>
<dbReference type="EMBL" id="MU825874">
    <property type="protein sequence ID" value="KAJ7387113.1"/>
    <property type="molecule type" value="Genomic_DNA"/>
</dbReference>
<dbReference type="InterPro" id="IPR045257">
    <property type="entry name" value="E2/Pdx1"/>
</dbReference>
<evidence type="ECO:0000313" key="3">
    <source>
        <dbReference type="Proteomes" id="UP001163046"/>
    </source>
</evidence>
<dbReference type="GO" id="GO:0016746">
    <property type="term" value="F:acyltransferase activity"/>
    <property type="evidence" value="ECO:0007669"/>
    <property type="project" value="InterPro"/>
</dbReference>
<dbReference type="PANTHER" id="PTHR23151:SF90">
    <property type="entry name" value="DIHYDROLIPOYLLYSINE-RESIDUE ACETYLTRANSFERASE COMPONENT OF PYRUVATE DEHYDROGENASE COMPLEX, MITOCHONDRIAL-RELATED"/>
    <property type="match status" value="1"/>
</dbReference>
<organism evidence="2 3">
    <name type="scientific">Desmophyllum pertusum</name>
    <dbReference type="NCBI Taxonomy" id="174260"/>
    <lineage>
        <taxon>Eukaryota</taxon>
        <taxon>Metazoa</taxon>
        <taxon>Cnidaria</taxon>
        <taxon>Anthozoa</taxon>
        <taxon>Hexacorallia</taxon>
        <taxon>Scleractinia</taxon>
        <taxon>Caryophylliina</taxon>
        <taxon>Caryophylliidae</taxon>
        <taxon>Desmophyllum</taxon>
    </lineage>
</organism>
<accession>A0A9W9ZU31</accession>
<dbReference type="GO" id="GO:0006086">
    <property type="term" value="P:pyruvate decarboxylation to acetyl-CoA"/>
    <property type="evidence" value="ECO:0007669"/>
    <property type="project" value="InterPro"/>
</dbReference>
<dbReference type="AlphaFoldDB" id="A0A9W9ZU31"/>
<feature type="domain" description="2-oxoacid dehydrogenase acyltransferase catalytic" evidence="1">
    <location>
        <begin position="22"/>
        <end position="118"/>
    </location>
</feature>
<dbReference type="InterPro" id="IPR001078">
    <property type="entry name" value="2-oxoacid_DH_actylTfrase"/>
</dbReference>
<protein>
    <recommendedName>
        <fullName evidence="1">2-oxoacid dehydrogenase acyltransferase catalytic domain-containing protein</fullName>
    </recommendedName>
</protein>
<dbReference type="SUPFAM" id="SSF52777">
    <property type="entry name" value="CoA-dependent acyltransferases"/>
    <property type="match status" value="1"/>
</dbReference>
<dbReference type="GO" id="GO:0045254">
    <property type="term" value="C:pyruvate dehydrogenase complex"/>
    <property type="evidence" value="ECO:0007669"/>
    <property type="project" value="InterPro"/>
</dbReference>
<evidence type="ECO:0000259" key="1">
    <source>
        <dbReference type="Pfam" id="PF00198"/>
    </source>
</evidence>
<dbReference type="GO" id="GO:0005739">
    <property type="term" value="C:mitochondrion"/>
    <property type="evidence" value="ECO:0007669"/>
    <property type="project" value="TreeGrafter"/>
</dbReference>
<dbReference type="Proteomes" id="UP001163046">
    <property type="component" value="Unassembled WGS sequence"/>
</dbReference>
<comment type="caution">
    <text evidence="2">The sequence shown here is derived from an EMBL/GenBank/DDBJ whole genome shotgun (WGS) entry which is preliminary data.</text>
</comment>
<dbReference type="InterPro" id="IPR023213">
    <property type="entry name" value="CAT-like_dom_sf"/>
</dbReference>
<reference evidence="2" key="1">
    <citation type="submission" date="2023-01" db="EMBL/GenBank/DDBJ databases">
        <title>Genome assembly of the deep-sea coral Lophelia pertusa.</title>
        <authorList>
            <person name="Herrera S."/>
            <person name="Cordes E."/>
        </authorList>
    </citation>
    <scope>NUCLEOTIDE SEQUENCE</scope>
    <source>
        <strain evidence="2">USNM1676648</strain>
        <tissue evidence="2">Polyp</tissue>
    </source>
</reference>
<sequence>MWAFQSPRLFHQHLSDAKVGPEYTDIPHTNMRRTIAKRLSESKATVPHTYASTNCVMNNLLELRKGLDVKVSVNDFIIKAAALTLKQVPEMNAAWGGEHAQLLKDVDISVAVATMQGLSHHCQDC</sequence>
<dbReference type="Pfam" id="PF00198">
    <property type="entry name" value="2-oxoacid_dh"/>
    <property type="match status" value="1"/>
</dbReference>
<dbReference type="Gene3D" id="3.30.559.10">
    <property type="entry name" value="Chloramphenicol acetyltransferase-like domain"/>
    <property type="match status" value="1"/>
</dbReference>
<evidence type="ECO:0000313" key="2">
    <source>
        <dbReference type="EMBL" id="KAJ7387113.1"/>
    </source>
</evidence>
<name>A0A9W9ZU31_9CNID</name>